<reference evidence="2 3" key="1">
    <citation type="submission" date="2016-10" db="EMBL/GenBank/DDBJ databases">
        <title>Arsenicibacter rosenii gen. nov., sp. nov., an efficient arsenic-methylating bacterium isolated from an arsenic-contaminated paddy soil.</title>
        <authorList>
            <person name="Huang K."/>
        </authorList>
    </citation>
    <scope>NUCLEOTIDE SEQUENCE [LARGE SCALE GENOMIC DNA]</scope>
    <source>
        <strain evidence="2 3">SM-1</strain>
    </source>
</reference>
<dbReference type="AlphaFoldDB" id="A0A1S2VBP8"/>
<dbReference type="PANTHER" id="PTHR47545">
    <property type="entry name" value="MULTIFUNCTIONAL CCA PROTEIN"/>
    <property type="match status" value="1"/>
</dbReference>
<organism evidence="2 3">
    <name type="scientific">Arsenicibacter rosenii</name>
    <dbReference type="NCBI Taxonomy" id="1750698"/>
    <lineage>
        <taxon>Bacteria</taxon>
        <taxon>Pseudomonadati</taxon>
        <taxon>Bacteroidota</taxon>
        <taxon>Cytophagia</taxon>
        <taxon>Cytophagales</taxon>
        <taxon>Spirosomataceae</taxon>
        <taxon>Arsenicibacter</taxon>
    </lineage>
</organism>
<keyword evidence="3" id="KW-1185">Reference proteome</keyword>
<protein>
    <submittedName>
        <fullName evidence="2">Poly(A) polymerase</fullName>
    </submittedName>
</protein>
<dbReference type="CDD" id="cd00077">
    <property type="entry name" value="HDc"/>
    <property type="match status" value="1"/>
</dbReference>
<dbReference type="InterPro" id="IPR003607">
    <property type="entry name" value="HD/PDEase_dom"/>
</dbReference>
<dbReference type="SUPFAM" id="SSF52540">
    <property type="entry name" value="P-loop containing nucleoside triphosphate hydrolases"/>
    <property type="match status" value="1"/>
</dbReference>
<dbReference type="Pfam" id="PF13671">
    <property type="entry name" value="AAA_33"/>
    <property type="match status" value="1"/>
</dbReference>
<dbReference type="RefSeq" id="WP_071506244.1">
    <property type="nucleotide sequence ID" value="NZ_MORL01000028.1"/>
</dbReference>
<sequence length="370" mass="42666">MSWQLTKQTDPGELLREFDWVRAMVGVPQDPLHHAEGDVFTHTMMVLDALTAMPVYQALPAGDQAILWAAALLHDVEKRSVTMLDDQGRITSAGHARKGEYTTRVLLYDAIPTPFATREAVAKLVRYHGLPLWLFEKPNPVQTLLRVSLEVNTAWLALLARADVLGRICADQVEMLYRIDLFEAFCQEQGCYGKPYPFASGLTRFQYFRREDVAPDFPLYDEAVNEVVLMCGLPGAGKDYHILTHYRDWPMVSLDAFRRQYNIDPTDRKGTGRVVQMAKEQARQYLRWKEPFVWNATSITRHLREQVIELFVTYRARVRIVYVEVPQAKRMEQNANRRYPVPEPAVSRMLERLEIPALWEAHEVIYATGE</sequence>
<keyword evidence="1" id="KW-0547">Nucleotide-binding</keyword>
<dbReference type="SUPFAM" id="SSF109604">
    <property type="entry name" value="HD-domain/PDEase-like"/>
    <property type="match status" value="1"/>
</dbReference>
<dbReference type="GO" id="GO:0000166">
    <property type="term" value="F:nucleotide binding"/>
    <property type="evidence" value="ECO:0007669"/>
    <property type="project" value="UniProtKB-KW"/>
</dbReference>
<dbReference type="Gene3D" id="3.40.50.300">
    <property type="entry name" value="P-loop containing nucleotide triphosphate hydrolases"/>
    <property type="match status" value="1"/>
</dbReference>
<dbReference type="PANTHER" id="PTHR47545:SF1">
    <property type="entry name" value="MULTIFUNCTIONAL CCA PROTEIN"/>
    <property type="match status" value="1"/>
</dbReference>
<dbReference type="OrthoDB" id="9805698at2"/>
<gene>
    <name evidence="2" type="ORF">BLX24_26430</name>
</gene>
<dbReference type="InterPro" id="IPR050124">
    <property type="entry name" value="tRNA_CCA-adding_enzyme"/>
</dbReference>
<dbReference type="Proteomes" id="UP000181790">
    <property type="component" value="Unassembled WGS sequence"/>
</dbReference>
<accession>A0A1S2VBP8</accession>
<dbReference type="Gene3D" id="1.10.3090.10">
    <property type="entry name" value="cca-adding enzyme, domain 2"/>
    <property type="match status" value="1"/>
</dbReference>
<comment type="caution">
    <text evidence="2">The sequence shown here is derived from an EMBL/GenBank/DDBJ whole genome shotgun (WGS) entry which is preliminary data.</text>
</comment>
<evidence type="ECO:0000313" key="3">
    <source>
        <dbReference type="Proteomes" id="UP000181790"/>
    </source>
</evidence>
<dbReference type="InterPro" id="IPR027417">
    <property type="entry name" value="P-loop_NTPase"/>
</dbReference>
<dbReference type="EMBL" id="MORL01000028">
    <property type="protein sequence ID" value="OIN56112.1"/>
    <property type="molecule type" value="Genomic_DNA"/>
</dbReference>
<evidence type="ECO:0000313" key="2">
    <source>
        <dbReference type="EMBL" id="OIN56112.1"/>
    </source>
</evidence>
<name>A0A1S2VBP8_9BACT</name>
<proteinExistence type="predicted"/>
<evidence type="ECO:0000256" key="1">
    <source>
        <dbReference type="ARBA" id="ARBA00022741"/>
    </source>
</evidence>